<sequence>MDLFPTIHKYNRTSLILFMTYHTASFRIGAPQGAVLHGQLSNAGCKFTQYARKTVITFRYFLLAGWLLLGGLNGCKPDQTEVDPSKPNTEQPNPTGEVTEVGQPDGVVISKTIGPEGGTLSTADGRIRLTLPAGAIDKATTISIQPITNHTPNGVGQSYRFMPDGLQFKKPATLTFHHTESDVEDSAPSALGVAYQRTNKIWYAVPGKQVDTQKREVSVAMPHFSDWSLFEQFHLTGSGSFLDLGESMTLEVVEIAPLTGNGEEPLISKTTGGQANDGLKWALIGEGTLKPDKHAATYTAPRTLPKQNPVTISVEMTFANSPVKLILVREVYIGRGYIKLNFLGQERLYTLGVFLDDEEPEYSAIIGGTSSEMFSINFSNGKEGSVIPFYYDREPGKCRVNFEFNGGKQYDSGHDWCNGEDMIANGQVVLEKYEPGKFVKGTISGNLIDYEDECTRSGPPISGEFFVRAMPR</sequence>
<dbReference type="InterPro" id="IPR000906">
    <property type="entry name" value="ZU5_dom"/>
</dbReference>
<feature type="domain" description="ZU5" evidence="2">
    <location>
        <begin position="107"/>
        <end position="233"/>
    </location>
</feature>
<gene>
    <name evidence="3" type="ORF">BN8_06492</name>
</gene>
<dbReference type="PROSITE" id="PS51145">
    <property type="entry name" value="ZU5"/>
    <property type="match status" value="1"/>
</dbReference>
<dbReference type="eggNOG" id="COG5492">
    <property type="taxonomic scope" value="Bacteria"/>
</dbReference>
<dbReference type="Gene3D" id="2.60.220.30">
    <property type="match status" value="1"/>
</dbReference>
<feature type="compositionally biased region" description="Polar residues" evidence="1">
    <location>
        <begin position="86"/>
        <end position="96"/>
    </location>
</feature>
<evidence type="ECO:0000259" key="2">
    <source>
        <dbReference type="PROSITE" id="PS51145"/>
    </source>
</evidence>
<dbReference type="EMBL" id="CAIT01000010">
    <property type="protein sequence ID" value="CCH57089.1"/>
    <property type="molecule type" value="Genomic_DNA"/>
</dbReference>
<evidence type="ECO:0000313" key="3">
    <source>
        <dbReference type="EMBL" id="CCH57089.1"/>
    </source>
</evidence>
<organism evidence="3 4">
    <name type="scientific">Fibrisoma limi BUZ 3</name>
    <dbReference type="NCBI Taxonomy" id="1185876"/>
    <lineage>
        <taxon>Bacteria</taxon>
        <taxon>Pseudomonadati</taxon>
        <taxon>Bacteroidota</taxon>
        <taxon>Cytophagia</taxon>
        <taxon>Cytophagales</taxon>
        <taxon>Spirosomataceae</taxon>
        <taxon>Fibrisoma</taxon>
    </lineage>
</organism>
<name>I2GT60_9BACT</name>
<evidence type="ECO:0000256" key="1">
    <source>
        <dbReference type="SAM" id="MobiDB-lite"/>
    </source>
</evidence>
<reference evidence="3 4" key="1">
    <citation type="journal article" date="2012" name="J. Bacteriol.">
        <title>Genome Sequence of the Filamentous Bacterium Fibrisoma limi BUZ 3T.</title>
        <authorList>
            <person name="Filippini M."/>
            <person name="Qi W."/>
            <person name="Jaenicke S."/>
            <person name="Goesmann A."/>
            <person name="Smits T.H."/>
            <person name="Bagheri H.C."/>
        </authorList>
    </citation>
    <scope>NUCLEOTIDE SEQUENCE [LARGE SCALE GENOMIC DNA]</scope>
    <source>
        <strain evidence="4">BUZ 3T</strain>
    </source>
</reference>
<dbReference type="AlphaFoldDB" id="I2GT60"/>
<evidence type="ECO:0000313" key="4">
    <source>
        <dbReference type="Proteomes" id="UP000009309"/>
    </source>
</evidence>
<feature type="region of interest" description="Disordered" evidence="1">
    <location>
        <begin position="78"/>
        <end position="102"/>
    </location>
</feature>
<keyword evidence="4" id="KW-1185">Reference proteome</keyword>
<dbReference type="STRING" id="1185876.BN8_06492"/>
<accession>I2GT60</accession>
<comment type="caution">
    <text evidence="3">The sequence shown here is derived from an EMBL/GenBank/DDBJ whole genome shotgun (WGS) entry which is preliminary data.</text>
</comment>
<proteinExistence type="predicted"/>
<dbReference type="Proteomes" id="UP000009309">
    <property type="component" value="Unassembled WGS sequence"/>
</dbReference>
<protein>
    <submittedName>
        <fullName evidence="3">VCBS</fullName>
    </submittedName>
</protein>